<evidence type="ECO:0000256" key="2">
    <source>
        <dbReference type="ARBA" id="ARBA00022475"/>
    </source>
</evidence>
<dbReference type="SUPFAM" id="SSF55729">
    <property type="entry name" value="Acyl-CoA N-acyltransferases (Nat)"/>
    <property type="match status" value="1"/>
</dbReference>
<accession>A0ABW3M1V0</accession>
<evidence type="ECO:0000259" key="6">
    <source>
        <dbReference type="Pfam" id="PF09924"/>
    </source>
</evidence>
<organism evidence="7 8">
    <name type="scientific">Kibdelosporangium lantanae</name>
    <dbReference type="NCBI Taxonomy" id="1497396"/>
    <lineage>
        <taxon>Bacteria</taxon>
        <taxon>Bacillati</taxon>
        <taxon>Actinomycetota</taxon>
        <taxon>Actinomycetes</taxon>
        <taxon>Pseudonocardiales</taxon>
        <taxon>Pseudonocardiaceae</taxon>
        <taxon>Kibdelosporangium</taxon>
    </lineage>
</organism>
<sequence>MPTPPVTTRVVRERDIPTDLRFELARLSERWLDGARERGFSMILDGMLTGAHPDCLLVIAYVDSRVVAFQRYAPVGTALSLDTMRRDREGPNGLNERMIVDLVEYASDHGVDLISLNFAAFRSLMDAGSSRGVVQQAAYRALHVLDPLIQLESLYLFNAKFRPTYQPRAVAFGSWLGLPTVIMAMVGMEFGLGYDRHRPLEPSLLPDRRQRAVVHPIR</sequence>
<evidence type="ECO:0000313" key="8">
    <source>
        <dbReference type="Proteomes" id="UP001597045"/>
    </source>
</evidence>
<reference evidence="8" key="1">
    <citation type="journal article" date="2019" name="Int. J. Syst. Evol. Microbiol.">
        <title>The Global Catalogue of Microorganisms (GCM) 10K type strain sequencing project: providing services to taxonomists for standard genome sequencing and annotation.</title>
        <authorList>
            <consortium name="The Broad Institute Genomics Platform"/>
            <consortium name="The Broad Institute Genome Sequencing Center for Infectious Disease"/>
            <person name="Wu L."/>
            <person name="Ma J."/>
        </authorList>
    </citation>
    <scope>NUCLEOTIDE SEQUENCE [LARGE SCALE GENOMIC DNA]</scope>
    <source>
        <strain evidence="8">JCM 31486</strain>
    </source>
</reference>
<evidence type="ECO:0000313" key="7">
    <source>
        <dbReference type="EMBL" id="MFD1044582.1"/>
    </source>
</evidence>
<evidence type="ECO:0000256" key="3">
    <source>
        <dbReference type="ARBA" id="ARBA00022692"/>
    </source>
</evidence>
<dbReference type="PANTHER" id="PTHR34697">
    <property type="entry name" value="PHOSPHATIDYLGLYCEROL LYSYLTRANSFERASE"/>
    <property type="match status" value="1"/>
</dbReference>
<dbReference type="InterPro" id="IPR016181">
    <property type="entry name" value="Acyl_CoA_acyltransferase"/>
</dbReference>
<dbReference type="Proteomes" id="UP001597045">
    <property type="component" value="Unassembled WGS sequence"/>
</dbReference>
<name>A0ABW3M1V0_9PSEU</name>
<dbReference type="EMBL" id="JBHTIS010000081">
    <property type="protein sequence ID" value="MFD1044582.1"/>
    <property type="molecule type" value="Genomic_DNA"/>
</dbReference>
<dbReference type="PANTHER" id="PTHR34697:SF2">
    <property type="entry name" value="PHOSPHATIDYLGLYCEROL LYSYLTRANSFERASE"/>
    <property type="match status" value="1"/>
</dbReference>
<evidence type="ECO:0000256" key="1">
    <source>
        <dbReference type="ARBA" id="ARBA00004651"/>
    </source>
</evidence>
<protein>
    <submittedName>
        <fullName evidence="7">Phosphatidylglycerol lysyltransferase domain-containing protein</fullName>
    </submittedName>
</protein>
<gene>
    <name evidence="7" type="ORF">ACFQ1S_02730</name>
</gene>
<keyword evidence="3" id="KW-0812">Transmembrane</keyword>
<proteinExistence type="predicted"/>
<dbReference type="InterPro" id="IPR024320">
    <property type="entry name" value="LPG_synthase_C"/>
</dbReference>
<dbReference type="Pfam" id="PF09924">
    <property type="entry name" value="LPG_synthase_C"/>
    <property type="match status" value="1"/>
</dbReference>
<comment type="caution">
    <text evidence="7">The sequence shown here is derived from an EMBL/GenBank/DDBJ whole genome shotgun (WGS) entry which is preliminary data.</text>
</comment>
<evidence type="ECO:0000256" key="5">
    <source>
        <dbReference type="ARBA" id="ARBA00023136"/>
    </source>
</evidence>
<keyword evidence="2" id="KW-1003">Cell membrane</keyword>
<evidence type="ECO:0000256" key="4">
    <source>
        <dbReference type="ARBA" id="ARBA00022989"/>
    </source>
</evidence>
<comment type="subcellular location">
    <subcellularLocation>
        <location evidence="1">Cell membrane</location>
        <topology evidence="1">Multi-pass membrane protein</topology>
    </subcellularLocation>
</comment>
<keyword evidence="4" id="KW-1133">Transmembrane helix</keyword>
<keyword evidence="5" id="KW-0472">Membrane</keyword>
<feature type="domain" description="Phosphatidylglycerol lysyltransferase C-terminal" evidence="6">
    <location>
        <begin position="6"/>
        <end position="171"/>
    </location>
</feature>
<dbReference type="InterPro" id="IPR051211">
    <property type="entry name" value="PG_lysyltransferase"/>
</dbReference>
<keyword evidence="8" id="KW-1185">Reference proteome</keyword>